<dbReference type="CDD" id="cd05403">
    <property type="entry name" value="NT_KNTase_like"/>
    <property type="match status" value="1"/>
</dbReference>
<dbReference type="NCBIfam" id="NF047752">
    <property type="entry name" value="MntA_antitoxin"/>
    <property type="match status" value="1"/>
</dbReference>
<dbReference type="InterPro" id="IPR041633">
    <property type="entry name" value="Polbeta"/>
</dbReference>
<dbReference type="Gene3D" id="3.30.460.10">
    <property type="entry name" value="Beta Polymerase, domain 2"/>
    <property type="match status" value="1"/>
</dbReference>
<proteinExistence type="predicted"/>
<name>A0A1T1HFV5_OCELI</name>
<dbReference type="AlphaFoldDB" id="A0A1T1HFV5"/>
<dbReference type="PANTHER" id="PTHR43852:SF2">
    <property type="entry name" value="PROTEIN ADENYLYLTRANSFERASE MNTA"/>
    <property type="match status" value="1"/>
</dbReference>
<evidence type="ECO:0000313" key="2">
    <source>
        <dbReference type="EMBL" id="OOV88739.1"/>
    </source>
</evidence>
<organism evidence="2 3">
    <name type="scientific">Oceanospirillum linum</name>
    <dbReference type="NCBI Taxonomy" id="966"/>
    <lineage>
        <taxon>Bacteria</taxon>
        <taxon>Pseudomonadati</taxon>
        <taxon>Pseudomonadota</taxon>
        <taxon>Gammaproteobacteria</taxon>
        <taxon>Oceanospirillales</taxon>
        <taxon>Oceanospirillaceae</taxon>
        <taxon>Oceanospirillum</taxon>
    </lineage>
</organism>
<dbReference type="EMBL" id="MTSD02000001">
    <property type="protein sequence ID" value="OOV88739.1"/>
    <property type="molecule type" value="Genomic_DNA"/>
</dbReference>
<dbReference type="InterPro" id="IPR052930">
    <property type="entry name" value="TA_antitoxin_MntA"/>
</dbReference>
<dbReference type="PANTHER" id="PTHR43852">
    <property type="entry name" value="NUCLEOTIDYLTRANSFERASE"/>
    <property type="match status" value="1"/>
</dbReference>
<dbReference type="Pfam" id="PF18765">
    <property type="entry name" value="Polbeta"/>
    <property type="match status" value="1"/>
</dbReference>
<dbReference type="RefSeq" id="WP_077243186.1">
    <property type="nucleotide sequence ID" value="NZ_FXTS01000004.1"/>
</dbReference>
<dbReference type="SUPFAM" id="SSF81301">
    <property type="entry name" value="Nucleotidyltransferase"/>
    <property type="match status" value="1"/>
</dbReference>
<sequence length="141" mass="15805">MTTDLKALPDIIEHLFAGRIRLAYLFGSFASGRAGEHSDLDLAILPSQPVSDEDIWAWGQTLAVELGRDVDLINLMSCSTVLRYQVVTEGKLLLDIQGDAAGFETETYRMYQDLQLERQDNLKAFKKRWQQDATPAGADNE</sequence>
<evidence type="ECO:0000313" key="3">
    <source>
        <dbReference type="Proteomes" id="UP000190064"/>
    </source>
</evidence>
<dbReference type="STRING" id="966.BTA35_0204470"/>
<protein>
    <recommendedName>
        <fullName evidence="1">Polymerase beta nucleotidyltransferase domain-containing protein</fullName>
    </recommendedName>
</protein>
<reference evidence="2" key="1">
    <citation type="submission" date="2017-02" db="EMBL/GenBank/DDBJ databases">
        <title>Draft Genome Sequence of the Salt Water Bacterium Oceanospirillum linum ATCC 11336.</title>
        <authorList>
            <person name="Trachtenberg A.M."/>
            <person name="Carney J.G."/>
            <person name="Linnane J.D."/>
            <person name="Rheaume B.A."/>
            <person name="Pitts N.L."/>
            <person name="Mykles D.L."/>
            <person name="Maclea K.S."/>
        </authorList>
    </citation>
    <scope>NUCLEOTIDE SEQUENCE [LARGE SCALE GENOMIC DNA]</scope>
    <source>
        <strain evidence="2">ATCC 11336</strain>
    </source>
</reference>
<dbReference type="InterPro" id="IPR043519">
    <property type="entry name" value="NT_sf"/>
</dbReference>
<feature type="domain" description="Polymerase beta nucleotidyltransferase" evidence="1">
    <location>
        <begin position="19"/>
        <end position="95"/>
    </location>
</feature>
<accession>A0A1T1HFV5</accession>
<keyword evidence="3" id="KW-1185">Reference proteome</keyword>
<comment type="caution">
    <text evidence="2">The sequence shown here is derived from an EMBL/GenBank/DDBJ whole genome shotgun (WGS) entry which is preliminary data.</text>
</comment>
<gene>
    <name evidence="2" type="ORF">BTA35_0204470</name>
</gene>
<evidence type="ECO:0000259" key="1">
    <source>
        <dbReference type="Pfam" id="PF18765"/>
    </source>
</evidence>
<dbReference type="Proteomes" id="UP000190064">
    <property type="component" value="Unassembled WGS sequence"/>
</dbReference>